<evidence type="ECO:0000313" key="15">
    <source>
        <dbReference type="EMBL" id="CAF1332055.1"/>
    </source>
</evidence>
<dbReference type="EMBL" id="CAJOBD010005185">
    <property type="protein sequence ID" value="CAF4022597.1"/>
    <property type="molecule type" value="Genomic_DNA"/>
</dbReference>
<evidence type="ECO:0000256" key="6">
    <source>
        <dbReference type="ARBA" id="ARBA00022737"/>
    </source>
</evidence>
<dbReference type="GO" id="GO:0005739">
    <property type="term" value="C:mitochondrion"/>
    <property type="evidence" value="ECO:0007669"/>
    <property type="project" value="InterPro"/>
</dbReference>
<dbReference type="EMBL" id="CAJNOT010000913">
    <property type="protein sequence ID" value="CAF1108032.1"/>
    <property type="molecule type" value="Genomic_DNA"/>
</dbReference>
<comment type="pathway">
    <text evidence="2">Protein modification; protein ubiquitination.</text>
</comment>
<dbReference type="EMBL" id="CAJNOL010001283">
    <property type="protein sequence ID" value="CAF1328672.1"/>
    <property type="molecule type" value="Genomic_DNA"/>
</dbReference>
<evidence type="ECO:0000313" key="12">
    <source>
        <dbReference type="EMBL" id="CAF1111645.1"/>
    </source>
</evidence>
<dbReference type="EMBL" id="CAJNOU010001025">
    <property type="protein sequence ID" value="CAF1136828.1"/>
    <property type="molecule type" value="Genomic_DNA"/>
</dbReference>
<dbReference type="Gene3D" id="2.20.25.20">
    <property type="match status" value="1"/>
</dbReference>
<comment type="catalytic activity">
    <reaction evidence="1">
        <text>[E2 ubiquitin-conjugating enzyme]-S-ubiquitinyl-L-cysteine + [acceptor protein]-L-lysine = [E2 ubiquitin-conjugating enzyme]-L-cysteine + [acceptor protein]-N(6)-ubiquitinyl-L-lysine.</text>
        <dbReference type="EC" id="2.3.2.31"/>
    </reaction>
</comment>
<keyword evidence="8" id="KW-0833">Ubl conjugation pathway</keyword>
<dbReference type="Proteomes" id="UP000663836">
    <property type="component" value="Unassembled WGS sequence"/>
</dbReference>
<evidence type="ECO:0000256" key="8">
    <source>
        <dbReference type="ARBA" id="ARBA00022786"/>
    </source>
</evidence>
<dbReference type="GO" id="GO:0008270">
    <property type="term" value="F:zinc ion binding"/>
    <property type="evidence" value="ECO:0007669"/>
    <property type="project" value="UniProtKB-KW"/>
</dbReference>
<dbReference type="Proteomes" id="UP000663854">
    <property type="component" value="Unassembled WGS sequence"/>
</dbReference>
<dbReference type="InterPro" id="IPR003977">
    <property type="entry name" value="Parkin"/>
</dbReference>
<evidence type="ECO:0000313" key="17">
    <source>
        <dbReference type="EMBL" id="CAF4022597.1"/>
    </source>
</evidence>
<proteinExistence type="predicted"/>
<dbReference type="InterPro" id="IPR054694">
    <property type="entry name" value="Parkin-like_IBR"/>
</dbReference>
<evidence type="ECO:0000313" key="19">
    <source>
        <dbReference type="Proteomes" id="UP000663874"/>
    </source>
</evidence>
<dbReference type="Pfam" id="PF17978">
    <property type="entry name" value="zf-RING_14"/>
    <property type="match status" value="1"/>
</dbReference>
<dbReference type="Proteomes" id="UP000663870">
    <property type="component" value="Unassembled WGS sequence"/>
</dbReference>
<dbReference type="InterPro" id="IPR044066">
    <property type="entry name" value="TRIAD_supradom"/>
</dbReference>
<dbReference type="EMBL" id="CAJOBE010000821">
    <property type="protein sequence ID" value="CAF3688550.1"/>
    <property type="molecule type" value="Genomic_DNA"/>
</dbReference>
<evidence type="ECO:0000256" key="2">
    <source>
        <dbReference type="ARBA" id="ARBA00004906"/>
    </source>
</evidence>
<reference evidence="16" key="1">
    <citation type="submission" date="2021-02" db="EMBL/GenBank/DDBJ databases">
        <authorList>
            <person name="Nowell W R."/>
        </authorList>
    </citation>
    <scope>NUCLEOTIDE SEQUENCE</scope>
</reference>
<dbReference type="Pfam" id="PF22605">
    <property type="entry name" value="IBR_2"/>
    <property type="match status" value="1"/>
</dbReference>
<feature type="domain" description="RING-type" evidence="10">
    <location>
        <begin position="22"/>
        <end position="243"/>
    </location>
</feature>
<evidence type="ECO:0000256" key="7">
    <source>
        <dbReference type="ARBA" id="ARBA00022771"/>
    </source>
</evidence>
<sequence>MACQISSTPDVYLSSIIKDNKDEHECCICLYDKNLTIVFNCNHHVCLSCFKQYAITKLNSRQFKYDPNIGYSLGCPCGCSNTLLHELHIFRLMDKSNYERYKTFGAEEYVFYHQGVICPIPSCGCGLILDESNLKILCPLPIGCGKTFCRSCKALWKDDDTIRTCPCQDDRRNDNQAFSFWKQLFGHRHESSSLVMFKKCPRCSTNTEKDGGCNAISCTQCGMTWCWICEMEFRTDCIQSHWF</sequence>
<evidence type="ECO:0000256" key="1">
    <source>
        <dbReference type="ARBA" id="ARBA00001798"/>
    </source>
</evidence>
<dbReference type="Gene3D" id="3.30.40.10">
    <property type="entry name" value="Zinc/RING finger domain, C3HC4 (zinc finger)"/>
    <property type="match status" value="1"/>
</dbReference>
<dbReference type="PROSITE" id="PS51873">
    <property type="entry name" value="TRIAD"/>
    <property type="match status" value="1"/>
</dbReference>
<dbReference type="GO" id="GO:0061630">
    <property type="term" value="F:ubiquitin protein ligase activity"/>
    <property type="evidence" value="ECO:0007669"/>
    <property type="project" value="UniProtKB-EC"/>
</dbReference>
<keyword evidence="4" id="KW-0808">Transferase</keyword>
<evidence type="ECO:0000313" key="14">
    <source>
        <dbReference type="EMBL" id="CAF1328672.1"/>
    </source>
</evidence>
<evidence type="ECO:0000313" key="13">
    <source>
        <dbReference type="EMBL" id="CAF1136828.1"/>
    </source>
</evidence>
<dbReference type="Gene3D" id="1.20.120.1750">
    <property type="match status" value="1"/>
</dbReference>
<dbReference type="EMBL" id="CAJNOH010000723">
    <property type="protein sequence ID" value="CAF1111645.1"/>
    <property type="molecule type" value="Genomic_DNA"/>
</dbReference>
<evidence type="ECO:0000256" key="9">
    <source>
        <dbReference type="ARBA" id="ARBA00022833"/>
    </source>
</evidence>
<accession>A0A818TKR5</accession>
<dbReference type="SUPFAM" id="SSF57850">
    <property type="entry name" value="RING/U-box"/>
    <property type="match status" value="3"/>
</dbReference>
<evidence type="ECO:0000313" key="18">
    <source>
        <dbReference type="Proteomes" id="UP000663870"/>
    </source>
</evidence>
<dbReference type="GO" id="GO:0005829">
    <property type="term" value="C:cytosol"/>
    <property type="evidence" value="ECO:0007669"/>
    <property type="project" value="InterPro"/>
</dbReference>
<dbReference type="Proteomes" id="UP000663874">
    <property type="component" value="Unassembled WGS sequence"/>
</dbReference>
<keyword evidence="18" id="KW-1185">Reference proteome</keyword>
<organism evidence="16 19">
    <name type="scientific">Rotaria sordida</name>
    <dbReference type="NCBI Taxonomy" id="392033"/>
    <lineage>
        <taxon>Eukaryota</taxon>
        <taxon>Metazoa</taxon>
        <taxon>Spiralia</taxon>
        <taxon>Gnathifera</taxon>
        <taxon>Rotifera</taxon>
        <taxon>Eurotatoria</taxon>
        <taxon>Bdelloidea</taxon>
        <taxon>Philodinida</taxon>
        <taxon>Philodinidae</taxon>
        <taxon>Rotaria</taxon>
    </lineage>
</organism>
<dbReference type="AlphaFoldDB" id="A0A818TKR5"/>
<name>A0A818TKR5_9BILA</name>
<keyword evidence="6" id="KW-0677">Repeat</keyword>
<evidence type="ECO:0000259" key="10">
    <source>
        <dbReference type="PROSITE" id="PS51873"/>
    </source>
</evidence>
<dbReference type="PRINTS" id="PR01475">
    <property type="entry name" value="PARKIN"/>
</dbReference>
<dbReference type="PANTHER" id="PTHR11685">
    <property type="entry name" value="RBR FAMILY RING FINGER AND IBR DOMAIN-CONTAINING"/>
    <property type="match status" value="1"/>
</dbReference>
<gene>
    <name evidence="16" type="ORF">FNK824_LOCUS8344</name>
    <name evidence="17" type="ORF">JBS370_LOCUS27498</name>
    <name evidence="14" type="ORF">JXQ802_LOCUS30943</name>
    <name evidence="15" type="ORF">JXQ802_LOCUS31119</name>
    <name evidence="12" type="ORF">PYM288_LOCUS20222</name>
    <name evidence="13" type="ORF">SEV965_LOCUS17720</name>
    <name evidence="11" type="ORF">ZHD862_LOCUS17960</name>
</gene>
<keyword evidence="5" id="KW-0479">Metal-binding</keyword>
<evidence type="ECO:0000256" key="4">
    <source>
        <dbReference type="ARBA" id="ARBA00022679"/>
    </source>
</evidence>
<dbReference type="Proteomes" id="UP000663864">
    <property type="component" value="Unassembled WGS sequence"/>
</dbReference>
<dbReference type="EC" id="2.3.2.31" evidence="3"/>
<keyword evidence="7" id="KW-0863">Zinc-finger</keyword>
<evidence type="ECO:0000256" key="3">
    <source>
        <dbReference type="ARBA" id="ARBA00012251"/>
    </source>
</evidence>
<protein>
    <recommendedName>
        <fullName evidence="3">RBR-type E3 ubiquitin transferase</fullName>
        <ecNumber evidence="3">2.3.2.31</ecNumber>
    </recommendedName>
</protein>
<dbReference type="InterPro" id="IPR031127">
    <property type="entry name" value="E3_UB_ligase_RBR"/>
</dbReference>
<dbReference type="InterPro" id="IPR013083">
    <property type="entry name" value="Znf_RING/FYVE/PHD"/>
</dbReference>
<evidence type="ECO:0000313" key="16">
    <source>
        <dbReference type="EMBL" id="CAF3688550.1"/>
    </source>
</evidence>
<evidence type="ECO:0000256" key="5">
    <source>
        <dbReference type="ARBA" id="ARBA00022723"/>
    </source>
</evidence>
<comment type="caution">
    <text evidence="16">The sequence shown here is derived from an EMBL/GenBank/DDBJ whole genome shotgun (WGS) entry which is preliminary data.</text>
</comment>
<evidence type="ECO:0000313" key="11">
    <source>
        <dbReference type="EMBL" id="CAF1108032.1"/>
    </source>
</evidence>
<dbReference type="EMBL" id="CAJNOL010001299">
    <property type="protein sequence ID" value="CAF1332055.1"/>
    <property type="molecule type" value="Genomic_DNA"/>
</dbReference>
<dbReference type="InterPro" id="IPR041170">
    <property type="entry name" value="Znf-RING_14"/>
</dbReference>
<keyword evidence="9" id="KW-0862">Zinc</keyword>
<dbReference type="Proteomes" id="UP000663889">
    <property type="component" value="Unassembled WGS sequence"/>
</dbReference>
<dbReference type="GO" id="GO:0016567">
    <property type="term" value="P:protein ubiquitination"/>
    <property type="evidence" value="ECO:0007669"/>
    <property type="project" value="InterPro"/>
</dbReference>